<sequence length="87" mass="10184">MVVVPDNIDAVRELIMQDLLVTYCEREVSLDIFLAPAYIRYCMIIGCKKGLFSLDPVQFENRSKEGSSRLVQGNVEKIRWRCFKRRL</sequence>
<protein>
    <submittedName>
        <fullName evidence="1">Mariner transposase [Bombyx mori]</fullName>
    </submittedName>
</protein>
<evidence type="ECO:0000313" key="1">
    <source>
        <dbReference type="EMBL" id="CDW48973.1"/>
    </source>
</evidence>
<dbReference type="EMBL" id="HACA01031612">
    <property type="protein sequence ID" value="CDW48973.1"/>
    <property type="molecule type" value="Transcribed_RNA"/>
</dbReference>
<accession>A0A0K2VEM4</accession>
<organism evidence="1">
    <name type="scientific">Lepeophtheirus salmonis</name>
    <name type="common">Salmon louse</name>
    <name type="synonym">Caligus salmonis</name>
    <dbReference type="NCBI Taxonomy" id="72036"/>
    <lineage>
        <taxon>Eukaryota</taxon>
        <taxon>Metazoa</taxon>
        <taxon>Ecdysozoa</taxon>
        <taxon>Arthropoda</taxon>
        <taxon>Crustacea</taxon>
        <taxon>Multicrustacea</taxon>
        <taxon>Hexanauplia</taxon>
        <taxon>Copepoda</taxon>
        <taxon>Siphonostomatoida</taxon>
        <taxon>Caligidae</taxon>
        <taxon>Lepeophtheirus</taxon>
    </lineage>
</organism>
<name>A0A0K2VEM4_LEPSM</name>
<dbReference type="AlphaFoldDB" id="A0A0K2VEM4"/>
<proteinExistence type="predicted"/>
<reference evidence="1" key="1">
    <citation type="submission" date="2014-05" db="EMBL/GenBank/DDBJ databases">
        <authorList>
            <person name="Chronopoulou M."/>
        </authorList>
    </citation>
    <scope>NUCLEOTIDE SEQUENCE</scope>
    <source>
        <tissue evidence="1">Whole organism</tissue>
    </source>
</reference>